<evidence type="ECO:0000256" key="1">
    <source>
        <dbReference type="SAM" id="MobiDB-lite"/>
    </source>
</evidence>
<proteinExistence type="predicted"/>
<dbReference type="OrthoDB" id="10354293at2759"/>
<protein>
    <submittedName>
        <fullName evidence="2">Uncharacterized protein</fullName>
    </submittedName>
</protein>
<feature type="compositionally biased region" description="Basic and acidic residues" evidence="1">
    <location>
        <begin position="12"/>
        <end position="24"/>
    </location>
</feature>
<keyword evidence="3" id="KW-1185">Reference proteome</keyword>
<comment type="caution">
    <text evidence="2">The sequence shown here is derived from an EMBL/GenBank/DDBJ whole genome shotgun (WGS) entry which is preliminary data.</text>
</comment>
<gene>
    <name evidence="2" type="ORF">EHS25_003783</name>
</gene>
<evidence type="ECO:0000313" key="2">
    <source>
        <dbReference type="EMBL" id="RSH85643.1"/>
    </source>
</evidence>
<feature type="compositionally biased region" description="Polar residues" evidence="1">
    <location>
        <begin position="1"/>
        <end position="11"/>
    </location>
</feature>
<feature type="compositionally biased region" description="Acidic residues" evidence="1">
    <location>
        <begin position="187"/>
        <end position="230"/>
    </location>
</feature>
<accession>A0A427Y3I7</accession>
<organism evidence="2 3">
    <name type="scientific">Saitozyma podzolica</name>
    <dbReference type="NCBI Taxonomy" id="1890683"/>
    <lineage>
        <taxon>Eukaryota</taxon>
        <taxon>Fungi</taxon>
        <taxon>Dikarya</taxon>
        <taxon>Basidiomycota</taxon>
        <taxon>Agaricomycotina</taxon>
        <taxon>Tremellomycetes</taxon>
        <taxon>Tremellales</taxon>
        <taxon>Trimorphomycetaceae</taxon>
        <taxon>Saitozyma</taxon>
    </lineage>
</organism>
<name>A0A427Y3I7_9TREE</name>
<dbReference type="Proteomes" id="UP000279259">
    <property type="component" value="Unassembled WGS sequence"/>
</dbReference>
<evidence type="ECO:0000313" key="3">
    <source>
        <dbReference type="Proteomes" id="UP000279259"/>
    </source>
</evidence>
<feature type="region of interest" description="Disordered" evidence="1">
    <location>
        <begin position="146"/>
        <end position="230"/>
    </location>
</feature>
<feature type="region of interest" description="Disordered" evidence="1">
    <location>
        <begin position="1"/>
        <end position="49"/>
    </location>
</feature>
<dbReference type="AlphaFoldDB" id="A0A427Y3I7"/>
<dbReference type="EMBL" id="RSCD01000019">
    <property type="protein sequence ID" value="RSH85643.1"/>
    <property type="molecule type" value="Genomic_DNA"/>
</dbReference>
<reference evidence="2 3" key="1">
    <citation type="submission" date="2018-11" db="EMBL/GenBank/DDBJ databases">
        <title>Genome sequence of Saitozyma podzolica DSM 27192.</title>
        <authorList>
            <person name="Aliyu H."/>
            <person name="Gorte O."/>
            <person name="Ochsenreither K."/>
        </authorList>
    </citation>
    <scope>NUCLEOTIDE SEQUENCE [LARGE SCALE GENOMIC DNA]</scope>
    <source>
        <strain evidence="2 3">DSM 27192</strain>
    </source>
</reference>
<sequence>MESFESRASSRATEKNQSDLDREVPPPAPCVSESPSDTESFDLIPVRRPDDTSNARQLTEFLAWTRANQHARQLESICQSEDAADKMHEAQEEYKCLKSFSRALRRLTDRQTFFARYYGWAWDTVLKDDIVSRTTRLDSVVDSIWGDDFRKPSESQGGPSKEVPSEAHSGEVASNKARSSEESSSGEGEDEESSSEESGDEDPQEGSEEGSDEGSEAAESSDDSSSEDSE</sequence>